<feature type="domain" description="Transposase IS4-like" evidence="1">
    <location>
        <begin position="32"/>
        <end position="141"/>
    </location>
</feature>
<proteinExistence type="predicted"/>
<dbReference type="Pfam" id="PF01609">
    <property type="entry name" value="DDE_Tnp_1"/>
    <property type="match status" value="1"/>
</dbReference>
<organism evidence="2 3">
    <name type="scientific">Candidatus Terraquivivens tikiterensis</name>
    <dbReference type="NCBI Taxonomy" id="1980982"/>
    <lineage>
        <taxon>Archaea</taxon>
        <taxon>Nitrososphaerota</taxon>
        <taxon>Candidatus Wolframiiraptoraceae</taxon>
        <taxon>Candidatus Terraquivivens</taxon>
    </lineage>
</organism>
<sequence>MRWARAPQTFNPSHTIVLRLDLSLGEVLIQRSLVIAIDASGVHVHKFGWVKRVHCKSATLNTSVDVKTKEVLSMEVTDDVQDSPTGPNEASKCRKVVEAYMDSSYGSWKTYEYLKAKGIEAVVKPKSNSRADMGHHARREAIRLFRELVVRHGPRARISRL</sequence>
<dbReference type="GO" id="GO:0004803">
    <property type="term" value="F:transposase activity"/>
    <property type="evidence" value="ECO:0007669"/>
    <property type="project" value="InterPro"/>
</dbReference>
<name>A0A2R7Y9T0_9ARCH</name>
<dbReference type="GO" id="GO:0003677">
    <property type="term" value="F:DNA binding"/>
    <property type="evidence" value="ECO:0007669"/>
    <property type="project" value="InterPro"/>
</dbReference>
<dbReference type="EMBL" id="NDWU01000001">
    <property type="protein sequence ID" value="PUA34300.1"/>
    <property type="molecule type" value="Genomic_DNA"/>
</dbReference>
<dbReference type="AlphaFoldDB" id="A0A2R7Y9T0"/>
<accession>A0A2R7Y9T0</accession>
<protein>
    <recommendedName>
        <fullName evidence="1">Transposase IS4-like domain-containing protein</fullName>
    </recommendedName>
</protein>
<dbReference type="GO" id="GO:0006313">
    <property type="term" value="P:DNA transposition"/>
    <property type="evidence" value="ECO:0007669"/>
    <property type="project" value="InterPro"/>
</dbReference>
<reference evidence="2 3" key="1">
    <citation type="submission" date="2017-04" db="EMBL/GenBank/DDBJ databases">
        <title>Draft Aigarchaeota genome from a New Zealand hot spring.</title>
        <authorList>
            <person name="Reysenbach A.-L."/>
            <person name="Donaho J.A."/>
            <person name="Gerhart J."/>
            <person name="Kelley J.F."/>
            <person name="Kouba K."/>
            <person name="Podar M."/>
            <person name="Stott M."/>
        </authorList>
    </citation>
    <scope>NUCLEOTIDE SEQUENCE [LARGE SCALE GENOMIC DNA]</scope>
    <source>
        <strain evidence="2">NZ13_MG1</strain>
    </source>
</reference>
<comment type="caution">
    <text evidence="2">The sequence shown here is derived from an EMBL/GenBank/DDBJ whole genome shotgun (WGS) entry which is preliminary data.</text>
</comment>
<gene>
    <name evidence="2" type="ORF">B9J98_00160</name>
</gene>
<evidence type="ECO:0000313" key="3">
    <source>
        <dbReference type="Proteomes" id="UP000244066"/>
    </source>
</evidence>
<evidence type="ECO:0000259" key="1">
    <source>
        <dbReference type="Pfam" id="PF01609"/>
    </source>
</evidence>
<evidence type="ECO:0000313" key="2">
    <source>
        <dbReference type="EMBL" id="PUA34300.1"/>
    </source>
</evidence>
<dbReference type="InterPro" id="IPR002559">
    <property type="entry name" value="Transposase_11"/>
</dbReference>
<dbReference type="Proteomes" id="UP000244066">
    <property type="component" value="Unassembled WGS sequence"/>
</dbReference>